<keyword evidence="8 12" id="KW-1133">Transmembrane helix</keyword>
<dbReference type="PANTHER" id="PTHR11537">
    <property type="entry name" value="VOLTAGE-GATED POTASSIUM CHANNEL"/>
    <property type="match status" value="1"/>
</dbReference>
<comment type="caution">
    <text evidence="14">The sequence shown here is derived from an EMBL/GenBank/DDBJ whole genome shotgun (WGS) entry which is preliminary data.</text>
</comment>
<feature type="transmembrane region" description="Helical" evidence="12">
    <location>
        <begin position="152"/>
        <end position="175"/>
    </location>
</feature>
<name>A0ABU5ZU14_9FLAO</name>
<dbReference type="Pfam" id="PF00520">
    <property type="entry name" value="Ion_trans"/>
    <property type="match status" value="1"/>
</dbReference>
<keyword evidence="7" id="KW-0630">Potassium</keyword>
<protein>
    <submittedName>
        <fullName evidence="14">Ion transporter</fullName>
    </submittedName>
</protein>
<keyword evidence="5" id="KW-0631">Potassium channel</keyword>
<dbReference type="SUPFAM" id="SSF81324">
    <property type="entry name" value="Voltage-gated potassium channels"/>
    <property type="match status" value="1"/>
</dbReference>
<dbReference type="InterPro" id="IPR028325">
    <property type="entry name" value="VG_K_chnl"/>
</dbReference>
<dbReference type="EMBL" id="JAYKLX010000004">
    <property type="protein sequence ID" value="MEB3345569.1"/>
    <property type="molecule type" value="Genomic_DNA"/>
</dbReference>
<feature type="transmembrane region" description="Helical" evidence="12">
    <location>
        <begin position="58"/>
        <end position="76"/>
    </location>
</feature>
<keyword evidence="6" id="KW-0851">Voltage-gated channel</keyword>
<comment type="subcellular location">
    <subcellularLocation>
        <location evidence="1">Membrane</location>
        <topology evidence="1">Multi-pass membrane protein</topology>
    </subcellularLocation>
</comment>
<evidence type="ECO:0000256" key="5">
    <source>
        <dbReference type="ARBA" id="ARBA00022826"/>
    </source>
</evidence>
<evidence type="ECO:0000256" key="4">
    <source>
        <dbReference type="ARBA" id="ARBA00022692"/>
    </source>
</evidence>
<feature type="transmembrane region" description="Helical" evidence="12">
    <location>
        <begin position="28"/>
        <end position="46"/>
    </location>
</feature>
<dbReference type="Gene3D" id="1.10.287.70">
    <property type="match status" value="1"/>
</dbReference>
<evidence type="ECO:0000256" key="7">
    <source>
        <dbReference type="ARBA" id="ARBA00022958"/>
    </source>
</evidence>
<evidence type="ECO:0000313" key="15">
    <source>
        <dbReference type="Proteomes" id="UP001327027"/>
    </source>
</evidence>
<evidence type="ECO:0000256" key="9">
    <source>
        <dbReference type="ARBA" id="ARBA00023065"/>
    </source>
</evidence>
<evidence type="ECO:0000256" key="10">
    <source>
        <dbReference type="ARBA" id="ARBA00023136"/>
    </source>
</evidence>
<organism evidence="14 15">
    <name type="scientific">Aquimarina gracilis</name>
    <dbReference type="NCBI Taxonomy" id="874422"/>
    <lineage>
        <taxon>Bacteria</taxon>
        <taxon>Pseudomonadati</taxon>
        <taxon>Bacteroidota</taxon>
        <taxon>Flavobacteriia</taxon>
        <taxon>Flavobacteriales</taxon>
        <taxon>Flavobacteriaceae</taxon>
        <taxon>Aquimarina</taxon>
    </lineage>
</organism>
<feature type="transmembrane region" description="Helical" evidence="12">
    <location>
        <begin position="213"/>
        <end position="235"/>
    </location>
</feature>
<keyword evidence="9" id="KW-0406">Ion transport</keyword>
<dbReference type="InterPro" id="IPR027359">
    <property type="entry name" value="Volt_channel_dom_sf"/>
</dbReference>
<keyword evidence="11" id="KW-0407">Ion channel</keyword>
<keyword evidence="10 12" id="KW-0472">Membrane</keyword>
<reference evidence="14 15" key="1">
    <citation type="journal article" date="2013" name="Int. J. Syst. Evol. Microbiol.">
        <title>Aquimarina gracilis sp. nov., isolated from the gut microflora of a mussel, Mytilus coruscus, and emended description of Aquimarina spongiae.</title>
        <authorList>
            <person name="Park S.C."/>
            <person name="Choe H.N."/>
            <person name="Baik K.S."/>
            <person name="Seong C.N."/>
        </authorList>
    </citation>
    <scope>NUCLEOTIDE SEQUENCE [LARGE SCALE GENOMIC DNA]</scope>
    <source>
        <strain evidence="14 15">PSC32</strain>
    </source>
</reference>
<evidence type="ECO:0000256" key="2">
    <source>
        <dbReference type="ARBA" id="ARBA00022448"/>
    </source>
</evidence>
<keyword evidence="3" id="KW-0633">Potassium transport</keyword>
<keyword evidence="15" id="KW-1185">Reference proteome</keyword>
<dbReference type="PANTHER" id="PTHR11537:SF254">
    <property type="entry name" value="POTASSIUM VOLTAGE-GATED CHANNEL PROTEIN SHAB"/>
    <property type="match status" value="1"/>
</dbReference>
<gene>
    <name evidence="14" type="ORF">U6A24_08870</name>
</gene>
<evidence type="ECO:0000259" key="13">
    <source>
        <dbReference type="Pfam" id="PF00520"/>
    </source>
</evidence>
<dbReference type="RefSeq" id="WP_324179601.1">
    <property type="nucleotide sequence ID" value="NZ_BAABAW010000021.1"/>
</dbReference>
<evidence type="ECO:0000256" key="12">
    <source>
        <dbReference type="SAM" id="Phobius"/>
    </source>
</evidence>
<evidence type="ECO:0000256" key="6">
    <source>
        <dbReference type="ARBA" id="ARBA00022882"/>
    </source>
</evidence>
<dbReference type="Gene3D" id="1.20.120.350">
    <property type="entry name" value="Voltage-gated potassium channels. Chain C"/>
    <property type="match status" value="1"/>
</dbReference>
<dbReference type="PRINTS" id="PR00169">
    <property type="entry name" value="KCHANNEL"/>
</dbReference>
<sequence length="278" mass="31223">MSKDSYHKTWKDRLHDIIYEADTPIGKVFDVTLLILIVLSIIFVMLESVKGLPNDIYNILYYGEWVITVFFTFEYIARIIAIKRPSRYIFSFYGIIDLLSTLPLYLSFFLTGTSALLAVRALRLLRVFRILKISRYIGESNRLVRAIKDSGAKILVFLFAVLVLCIIMGTVMYMIEGEENGFKSIPISVYWCIVTMTTVGYGDIAPTTPLGQFIAALIMIVGYGIIAVPTGIVSAEYAADRKSGKVHLNTQVCSNCNASDHKDGAKFCHKCGEDLHNE</sequence>
<evidence type="ECO:0000256" key="3">
    <source>
        <dbReference type="ARBA" id="ARBA00022538"/>
    </source>
</evidence>
<evidence type="ECO:0000256" key="11">
    <source>
        <dbReference type="ARBA" id="ARBA00023303"/>
    </source>
</evidence>
<dbReference type="InterPro" id="IPR005821">
    <property type="entry name" value="Ion_trans_dom"/>
</dbReference>
<proteinExistence type="predicted"/>
<evidence type="ECO:0000256" key="1">
    <source>
        <dbReference type="ARBA" id="ARBA00004141"/>
    </source>
</evidence>
<keyword evidence="4 12" id="KW-0812">Transmembrane</keyword>
<dbReference type="Proteomes" id="UP001327027">
    <property type="component" value="Unassembled WGS sequence"/>
</dbReference>
<accession>A0ABU5ZU14</accession>
<keyword evidence="2" id="KW-0813">Transport</keyword>
<evidence type="ECO:0000313" key="14">
    <source>
        <dbReference type="EMBL" id="MEB3345569.1"/>
    </source>
</evidence>
<feature type="domain" description="Ion transport" evidence="13">
    <location>
        <begin position="27"/>
        <end position="242"/>
    </location>
</feature>
<evidence type="ECO:0000256" key="8">
    <source>
        <dbReference type="ARBA" id="ARBA00022989"/>
    </source>
</evidence>